<evidence type="ECO:0000256" key="4">
    <source>
        <dbReference type="ARBA" id="ARBA00023295"/>
    </source>
</evidence>
<dbReference type="EC" id="3.2.1.41" evidence="6"/>
<evidence type="ECO:0000313" key="11">
    <source>
        <dbReference type="Proteomes" id="UP000323824"/>
    </source>
</evidence>
<feature type="domain" description="Glycosyl hydrolase family 13 catalytic" evidence="9">
    <location>
        <begin position="366"/>
        <end position="752"/>
    </location>
</feature>
<dbReference type="GO" id="GO:0051060">
    <property type="term" value="F:pullulanase activity"/>
    <property type="evidence" value="ECO:0007669"/>
    <property type="project" value="UniProtKB-EC"/>
</dbReference>
<keyword evidence="11" id="KW-1185">Reference proteome</keyword>
<proteinExistence type="inferred from homology"/>
<dbReference type="CDD" id="cd10315">
    <property type="entry name" value="CBM41_pullulanase"/>
    <property type="match status" value="1"/>
</dbReference>
<organism evidence="10 11">
    <name type="scientific">Thiospirochaeta perfilievii</name>
    <dbReference type="NCBI Taxonomy" id="252967"/>
    <lineage>
        <taxon>Bacteria</taxon>
        <taxon>Pseudomonadati</taxon>
        <taxon>Spirochaetota</taxon>
        <taxon>Spirochaetia</taxon>
        <taxon>Spirochaetales</taxon>
        <taxon>Spirochaetaceae</taxon>
        <taxon>Thiospirochaeta</taxon>
    </lineage>
</organism>
<dbReference type="AlphaFoldDB" id="A0A5C1Q9F9"/>
<evidence type="ECO:0000256" key="7">
    <source>
        <dbReference type="ARBA" id="ARBA00029618"/>
    </source>
</evidence>
<dbReference type="PANTHER" id="PTHR43002">
    <property type="entry name" value="GLYCOGEN DEBRANCHING ENZYME"/>
    <property type="match status" value="1"/>
</dbReference>
<dbReference type="SUPFAM" id="SSF81296">
    <property type="entry name" value="E set domains"/>
    <property type="match status" value="1"/>
</dbReference>
<dbReference type="Proteomes" id="UP000323824">
    <property type="component" value="Chromosome"/>
</dbReference>
<dbReference type="SUPFAM" id="SSF51445">
    <property type="entry name" value="(Trans)glycosidases"/>
    <property type="match status" value="1"/>
</dbReference>
<dbReference type="OrthoDB" id="9761875at2"/>
<dbReference type="InterPro" id="IPR013783">
    <property type="entry name" value="Ig-like_fold"/>
</dbReference>
<dbReference type="Pfam" id="PF03714">
    <property type="entry name" value="PUD"/>
    <property type="match status" value="1"/>
</dbReference>
<dbReference type="Gene3D" id="3.20.20.80">
    <property type="entry name" value="Glycosidases"/>
    <property type="match status" value="1"/>
</dbReference>
<dbReference type="InterPro" id="IPR040806">
    <property type="entry name" value="SpuA_C"/>
</dbReference>
<sequence>MMFSNRRLNEKDTKYFLVLLVVTLASCASVSSGSDKGDTPAVPKGMVRLNYHRFDKNYSGWGIHVWGAGYNGPEVKWEAALPVTGESSFGVYWDIPYSGEGELNFIIHNGDNKDPDGDRTFPKLDSNNEYWAISGDDTEYLTFKDADSSLNNKILSAVAVTDKQIKLKFRMKTDKELTLELDGVPVELESWEIKNGRLGYITAKEPLNPLSVYVVKSGALSKKVNFSWESIDSTFSYDGELGAIYSKSGTEFKLWSPLASNIKLTIYKDGTDDTIYKEADLTLGDKGVWSIVIKEDLKGYFYTYDVTNAGRTKRVLDPYAKSMAAFNESKEKVGRAAVVDLKSIGPKLDFANIEGYTKREDAIIWEIHVRDFTSDPSLETKSQFGTYKAFIEKLDYIKSLGVTHVQLLPVMNYYFGNELDNGTRELDYSAGPNTYNWGYDPHNYFSPEGMYSENPRDPELRVKELKELIDAIHKSGMGVILDAVYNHTAKISILEDIIPGYYHFMDVDGKPKSSYGGGRVGTTHFMSRKLVVDSVLHWVNEYKVDGFRYDLMGDLDAETVQMAFDKSREVNPNIIMIGEGWRTYAGDDGDSRTPADQSWMAQTDAAGSFSDEMRNELKSGFGSEGQPRFMTGGKRDINLIFNNVAGRPSNMTLDDPGDVVQYVAAHDNLPLHDVIAQSINKDPDHHEEEIQKRIRLSNTMILTSQGTAFLHAGQEYGRTKQWRAAGKPSVKGTEVKGFDYPWFVHDSYDSSDAINMIDWEKIESEGLPKNTIDYTTGLIKLRRSTDAFRLGDADLVKKNVSLVKAAGIKPQDNIIVYKAISTDGDSYYVFINADDVSRELGLEVDLTNGIVLVDSDESGVEPVKEISGFTLSSDKIKIDALTALIIKE</sequence>
<evidence type="ECO:0000256" key="1">
    <source>
        <dbReference type="ARBA" id="ARBA00008061"/>
    </source>
</evidence>
<dbReference type="Gene3D" id="2.60.40.1110">
    <property type="match status" value="1"/>
</dbReference>
<accession>A0A5C1Q9F9</accession>
<evidence type="ECO:0000256" key="6">
    <source>
        <dbReference type="ARBA" id="ARBA00024062"/>
    </source>
</evidence>
<evidence type="ECO:0000256" key="5">
    <source>
        <dbReference type="ARBA" id="ARBA00023965"/>
    </source>
</evidence>
<dbReference type="CDD" id="cd11341">
    <property type="entry name" value="AmyAc_Pullulanase_LD-like"/>
    <property type="match status" value="1"/>
</dbReference>
<reference evidence="10 11" key="1">
    <citation type="submission" date="2019-02" db="EMBL/GenBank/DDBJ databases">
        <authorList>
            <person name="Fomenkov A."/>
            <person name="Dubinina G."/>
            <person name="Grabovich M."/>
            <person name="Vincze T."/>
            <person name="Roberts R.J."/>
        </authorList>
    </citation>
    <scope>NUCLEOTIDE SEQUENCE [LARGE SCALE GENOMIC DNA]</scope>
    <source>
        <strain evidence="10 11">P</strain>
    </source>
</reference>
<dbReference type="SMART" id="SM00642">
    <property type="entry name" value="Aamy"/>
    <property type="match status" value="1"/>
</dbReference>
<evidence type="ECO:0000313" key="10">
    <source>
        <dbReference type="EMBL" id="QEN03988.1"/>
    </source>
</evidence>
<keyword evidence="4" id="KW-0326">Glycosidase</keyword>
<dbReference type="GO" id="GO:0030246">
    <property type="term" value="F:carbohydrate binding"/>
    <property type="evidence" value="ECO:0007669"/>
    <property type="project" value="InterPro"/>
</dbReference>
<evidence type="ECO:0000256" key="3">
    <source>
        <dbReference type="ARBA" id="ARBA00022801"/>
    </source>
</evidence>
<dbReference type="Gene3D" id="2.60.40.1180">
    <property type="entry name" value="Golgi alpha-mannosidase II"/>
    <property type="match status" value="1"/>
</dbReference>
<name>A0A5C1Q9F9_9SPIO</name>
<dbReference type="InterPro" id="IPR013784">
    <property type="entry name" value="Carb-bd-like_fold"/>
</dbReference>
<gene>
    <name evidence="10" type="ORF">EW093_04485</name>
</gene>
<keyword evidence="2" id="KW-0732">Signal</keyword>
<dbReference type="InterPro" id="IPR005323">
    <property type="entry name" value="CBM41_pullulanase"/>
</dbReference>
<dbReference type="EMBL" id="CP035807">
    <property type="protein sequence ID" value="QEN03988.1"/>
    <property type="molecule type" value="Genomic_DNA"/>
</dbReference>
<dbReference type="Gene3D" id="2.60.40.10">
    <property type="entry name" value="Immunoglobulins"/>
    <property type="match status" value="1"/>
</dbReference>
<reference evidence="10 11" key="2">
    <citation type="submission" date="2019-09" db="EMBL/GenBank/DDBJ databases">
        <title>Complete Genome Sequence and Methylome Analysis of free living Spirochaetas.</title>
        <authorList>
            <person name="Leshcheva N."/>
            <person name="Mikheeva N."/>
        </authorList>
    </citation>
    <scope>NUCLEOTIDE SEQUENCE [LARGE SCALE GENOMIC DNA]</scope>
    <source>
        <strain evidence="10 11">P</strain>
    </source>
</reference>
<dbReference type="RefSeq" id="WP_149567245.1">
    <property type="nucleotide sequence ID" value="NZ_CP035807.1"/>
</dbReference>
<keyword evidence="3" id="KW-0378">Hydrolase</keyword>
<comment type="similarity">
    <text evidence="1">Belongs to the glycosyl hydrolase 13 family.</text>
</comment>
<evidence type="ECO:0000256" key="8">
    <source>
        <dbReference type="ARBA" id="ARBA00031076"/>
    </source>
</evidence>
<comment type="catalytic activity">
    <reaction evidence="5">
        <text>Hydrolysis of (1-&gt;6)-alpha-D-glucosidic linkages in pullulan, amylopectin and glycogen, and in the alpha- and beta-limit dextrins of amylopectin and glycogen.</text>
        <dbReference type="EC" id="3.2.1.41"/>
    </reaction>
</comment>
<evidence type="ECO:0000256" key="2">
    <source>
        <dbReference type="ARBA" id="ARBA00022729"/>
    </source>
</evidence>
<dbReference type="GO" id="GO:0005975">
    <property type="term" value="P:carbohydrate metabolic process"/>
    <property type="evidence" value="ECO:0007669"/>
    <property type="project" value="InterPro"/>
</dbReference>
<dbReference type="SUPFAM" id="SSF49452">
    <property type="entry name" value="Starch-binding domain-like"/>
    <property type="match status" value="1"/>
</dbReference>
<dbReference type="InterPro" id="IPR006047">
    <property type="entry name" value="GH13_cat_dom"/>
</dbReference>
<dbReference type="CDD" id="cd02860">
    <property type="entry name" value="E_set_Pullulanase"/>
    <property type="match status" value="1"/>
</dbReference>
<dbReference type="KEGG" id="sper:EW093_04485"/>
<dbReference type="Pfam" id="PF02922">
    <property type="entry name" value="CBM_48"/>
    <property type="match status" value="1"/>
</dbReference>
<dbReference type="InterPro" id="IPR014756">
    <property type="entry name" value="Ig_E-set"/>
</dbReference>
<dbReference type="InterPro" id="IPR017853">
    <property type="entry name" value="GH"/>
</dbReference>
<evidence type="ECO:0000259" key="9">
    <source>
        <dbReference type="SMART" id="SM00642"/>
    </source>
</evidence>
<dbReference type="InterPro" id="IPR013780">
    <property type="entry name" value="Glyco_hydro_b"/>
</dbReference>
<dbReference type="Pfam" id="PF18033">
    <property type="entry name" value="SpuA_C"/>
    <property type="match status" value="1"/>
</dbReference>
<dbReference type="InterPro" id="IPR004193">
    <property type="entry name" value="Glyco_hydro_13_N"/>
</dbReference>
<dbReference type="Pfam" id="PF00128">
    <property type="entry name" value="Alpha-amylase"/>
    <property type="match status" value="1"/>
</dbReference>
<dbReference type="PROSITE" id="PS51257">
    <property type="entry name" value="PROKAR_LIPOPROTEIN"/>
    <property type="match status" value="1"/>
</dbReference>
<protein>
    <recommendedName>
        <fullName evidence="6">pullulanase</fullName>
        <ecNumber evidence="6">3.2.1.41</ecNumber>
    </recommendedName>
    <alternativeName>
        <fullName evidence="7">Alpha-dextrin endo-1,6-alpha-glucosidase</fullName>
    </alternativeName>
    <alternativeName>
        <fullName evidence="8">Pullulan 6-glucanohydrolase</fullName>
    </alternativeName>
</protein>